<name>A0A0E3WSS8_9EURY</name>
<dbReference type="HOGENOM" id="CLU_091578_0_0_2"/>
<dbReference type="KEGG" id="mhor:MSHOH_0777"/>
<dbReference type="PATRIC" id="fig|1434110.4.peg.953"/>
<accession>A0A0E3WSS8</accession>
<feature type="compositionally biased region" description="Basic and acidic residues" evidence="1">
    <location>
        <begin position="105"/>
        <end position="116"/>
    </location>
</feature>
<organism evidence="3 4">
    <name type="scientific">Methanosarcina horonobensis HB-1 = JCM 15518</name>
    <dbReference type="NCBI Taxonomy" id="1434110"/>
    <lineage>
        <taxon>Archaea</taxon>
        <taxon>Methanobacteriati</taxon>
        <taxon>Methanobacteriota</taxon>
        <taxon>Stenosarchaea group</taxon>
        <taxon>Methanomicrobia</taxon>
        <taxon>Methanosarcinales</taxon>
        <taxon>Methanosarcinaceae</taxon>
        <taxon>Methanosarcina</taxon>
    </lineage>
</organism>
<feature type="domain" description="Streptomycin biosynthesis protein StrF" evidence="2">
    <location>
        <begin position="4"/>
        <end position="183"/>
    </location>
</feature>
<evidence type="ECO:0000313" key="4">
    <source>
        <dbReference type="Proteomes" id="UP000033101"/>
    </source>
</evidence>
<evidence type="ECO:0000259" key="2">
    <source>
        <dbReference type="Pfam" id="PF13712"/>
    </source>
</evidence>
<dbReference type="Proteomes" id="UP000033101">
    <property type="component" value="Chromosome"/>
</dbReference>
<dbReference type="SUPFAM" id="SSF53448">
    <property type="entry name" value="Nucleotide-diphospho-sugar transferases"/>
    <property type="match status" value="1"/>
</dbReference>
<gene>
    <name evidence="3" type="ORF">MSHOH_0777</name>
</gene>
<protein>
    <recommendedName>
        <fullName evidence="2">Streptomycin biosynthesis protein StrF domain-containing protein</fullName>
    </recommendedName>
</protein>
<sequence length="264" mass="29930">MISVVCVYNDEKIFNDFLLKSLKNQTAEFELIGIDNTSNEFKSAAVALNYGGIKARNKYIMFAHQDVSFIPDTWLEDAEKFLNSIADLGIAGVAGMSESGNSNQERGRNIIKHGEPPEAWSWGSRIQKPEPVQTLDECLVIVPKSTFDVLKFDEKTCDGWHLYAVDYCLSAKERGFGVYVLPMEVYHLSKGGVNRKKLKSVNGSLPDDYYNNLKKVLKKHANTYKIIYTTCGEWNTIYPVTLQKCSFLTKTFTHLHTLLKHVKD</sequence>
<dbReference type="CDD" id="cd00761">
    <property type="entry name" value="Glyco_tranf_GTA_type"/>
    <property type="match status" value="1"/>
</dbReference>
<dbReference type="InterPro" id="IPR059123">
    <property type="entry name" value="StrF_dom"/>
</dbReference>
<proteinExistence type="predicted"/>
<dbReference type="EMBL" id="CP009516">
    <property type="protein sequence ID" value="AKB77260.1"/>
    <property type="molecule type" value="Genomic_DNA"/>
</dbReference>
<dbReference type="AlphaFoldDB" id="A0A0E3WSS8"/>
<keyword evidence="4" id="KW-1185">Reference proteome</keyword>
<dbReference type="InterPro" id="IPR029044">
    <property type="entry name" value="Nucleotide-diphossugar_trans"/>
</dbReference>
<evidence type="ECO:0000313" key="3">
    <source>
        <dbReference type="EMBL" id="AKB77260.1"/>
    </source>
</evidence>
<dbReference type="STRING" id="1434110.MSHOH_0777"/>
<dbReference type="Gene3D" id="3.90.550.10">
    <property type="entry name" value="Spore Coat Polysaccharide Biosynthesis Protein SpsA, Chain A"/>
    <property type="match status" value="1"/>
</dbReference>
<reference evidence="3 4" key="1">
    <citation type="submission" date="2014-07" db="EMBL/GenBank/DDBJ databases">
        <title>Methanogenic archaea and the global carbon cycle.</title>
        <authorList>
            <person name="Henriksen J.R."/>
            <person name="Luke J."/>
            <person name="Reinhart S."/>
            <person name="Benedict M.N."/>
            <person name="Youngblut N.D."/>
            <person name="Metcalf M.E."/>
            <person name="Whitaker R.J."/>
            <person name="Metcalf W.W."/>
        </authorList>
    </citation>
    <scope>NUCLEOTIDE SEQUENCE [LARGE SCALE GENOMIC DNA]</scope>
    <source>
        <strain evidence="3 4">HB-1</strain>
    </source>
</reference>
<dbReference type="Pfam" id="PF13712">
    <property type="entry name" value="Glyco_tranf_2_5"/>
    <property type="match status" value="1"/>
</dbReference>
<evidence type="ECO:0000256" key="1">
    <source>
        <dbReference type="SAM" id="MobiDB-lite"/>
    </source>
</evidence>
<feature type="region of interest" description="Disordered" evidence="1">
    <location>
        <begin position="99"/>
        <end position="125"/>
    </location>
</feature>